<keyword evidence="4" id="KW-0027">Amidation</keyword>
<gene>
    <name evidence="8" type="ORF">CTOB1V02_LOCUS2932</name>
</gene>
<evidence type="ECO:0000256" key="6">
    <source>
        <dbReference type="SAM" id="MobiDB-lite"/>
    </source>
</evidence>
<sequence length="227" mass="25777">MFKSNSSCDKEKTKQKKDDNLFVSPVWIGTLRVICVEISQFYFLPLPPTRTPPLSTPPPPPLPWEQEYKSPEFPPLFPPPPPPPPLPWEQEYKSPEYLRKTPDSQRVTPQKDTTLNQCLLCFIQPLVQNHSMGSLSVFLVALIAMFSVGQCRPASDQSSEGTEIDRDLQRQFLAEIIEKLLQYSSGNNRVGLMVPGHRDRLPIKRNAELINSILGIPKIMSDAGRRR</sequence>
<dbReference type="GO" id="GO:0045202">
    <property type="term" value="C:synapse"/>
    <property type="evidence" value="ECO:0007669"/>
    <property type="project" value="GOC"/>
</dbReference>
<organism evidence="8">
    <name type="scientific">Cyprideis torosa</name>
    <dbReference type="NCBI Taxonomy" id="163714"/>
    <lineage>
        <taxon>Eukaryota</taxon>
        <taxon>Metazoa</taxon>
        <taxon>Ecdysozoa</taxon>
        <taxon>Arthropoda</taxon>
        <taxon>Crustacea</taxon>
        <taxon>Oligostraca</taxon>
        <taxon>Ostracoda</taxon>
        <taxon>Podocopa</taxon>
        <taxon>Podocopida</taxon>
        <taxon>Cytherocopina</taxon>
        <taxon>Cytheroidea</taxon>
        <taxon>Cytherideidae</taxon>
        <taxon>Cyprideis</taxon>
    </lineage>
</organism>
<keyword evidence="7" id="KW-0812">Transmembrane</keyword>
<dbReference type="GO" id="GO:0009416">
    <property type="term" value="P:response to light stimulus"/>
    <property type="evidence" value="ECO:0007669"/>
    <property type="project" value="InterPro"/>
</dbReference>
<evidence type="ECO:0000256" key="4">
    <source>
        <dbReference type="ARBA" id="ARBA00022815"/>
    </source>
</evidence>
<feature type="region of interest" description="Disordered" evidence="6">
    <location>
        <begin position="52"/>
        <end position="90"/>
    </location>
</feature>
<proteinExistence type="inferred from homology"/>
<evidence type="ECO:0000313" key="8">
    <source>
        <dbReference type="EMBL" id="CAD7224983.1"/>
    </source>
</evidence>
<accession>A0A7R8W8V8</accession>
<keyword evidence="3" id="KW-0964">Secreted</keyword>
<evidence type="ECO:0000256" key="7">
    <source>
        <dbReference type="SAM" id="Phobius"/>
    </source>
</evidence>
<dbReference type="GO" id="GO:0005179">
    <property type="term" value="F:hormone activity"/>
    <property type="evidence" value="ECO:0007669"/>
    <property type="project" value="InterPro"/>
</dbReference>
<evidence type="ECO:0000256" key="1">
    <source>
        <dbReference type="ARBA" id="ARBA00004613"/>
    </source>
</evidence>
<name>A0A7R8W8V8_9CRUS</name>
<protein>
    <submittedName>
        <fullName evidence="8">Uncharacterized protein</fullName>
    </submittedName>
</protein>
<dbReference type="GO" id="GO:0005576">
    <property type="term" value="C:extracellular region"/>
    <property type="evidence" value="ECO:0007669"/>
    <property type="project" value="UniProtKB-SubCell"/>
</dbReference>
<evidence type="ECO:0000256" key="2">
    <source>
        <dbReference type="ARBA" id="ARBA00010172"/>
    </source>
</evidence>
<dbReference type="GO" id="GO:0007268">
    <property type="term" value="P:chemical synaptic transmission"/>
    <property type="evidence" value="ECO:0007669"/>
    <property type="project" value="UniProtKB-KW"/>
</dbReference>
<dbReference type="Pfam" id="PF06324">
    <property type="entry name" value="Pigment_DH"/>
    <property type="match status" value="1"/>
</dbReference>
<evidence type="ECO:0000256" key="5">
    <source>
        <dbReference type="ARBA" id="ARBA00022894"/>
    </source>
</evidence>
<dbReference type="EMBL" id="OB660479">
    <property type="protein sequence ID" value="CAD7224983.1"/>
    <property type="molecule type" value="Genomic_DNA"/>
</dbReference>
<feature type="compositionally biased region" description="Pro residues" evidence="6">
    <location>
        <begin position="52"/>
        <end position="63"/>
    </location>
</feature>
<comment type="subcellular location">
    <subcellularLocation>
        <location evidence="1">Secreted</location>
    </subcellularLocation>
</comment>
<comment type="similarity">
    <text evidence="2">Belongs to the arthropod PDH family.</text>
</comment>
<dbReference type="OrthoDB" id="6378554at2759"/>
<feature type="transmembrane region" description="Helical" evidence="7">
    <location>
        <begin position="21"/>
        <end position="43"/>
    </location>
</feature>
<keyword evidence="7" id="KW-1133">Transmembrane helix</keyword>
<dbReference type="InterPro" id="IPR009396">
    <property type="entry name" value="Pigment_DH"/>
</dbReference>
<feature type="compositionally biased region" description="Pro residues" evidence="6">
    <location>
        <begin position="72"/>
        <end position="87"/>
    </location>
</feature>
<evidence type="ECO:0000256" key="3">
    <source>
        <dbReference type="ARBA" id="ARBA00022525"/>
    </source>
</evidence>
<keyword evidence="5" id="KW-0529">Neurotransmitter</keyword>
<dbReference type="AlphaFoldDB" id="A0A7R8W8V8"/>
<keyword evidence="7" id="KW-0472">Membrane</keyword>
<reference evidence="8" key="1">
    <citation type="submission" date="2020-11" db="EMBL/GenBank/DDBJ databases">
        <authorList>
            <person name="Tran Van P."/>
        </authorList>
    </citation>
    <scope>NUCLEOTIDE SEQUENCE</scope>
</reference>